<comment type="catalytic activity">
    <reaction evidence="1">
        <text>Hydrolysis of terminal non-reducing alpha-L-arabinofuranoside residues in alpha-L-arabinosides.</text>
        <dbReference type="EC" id="3.2.1.55"/>
    </reaction>
</comment>
<dbReference type="GO" id="GO:0000272">
    <property type="term" value="P:polysaccharide catabolic process"/>
    <property type="evidence" value="ECO:0007669"/>
    <property type="project" value="TreeGrafter"/>
</dbReference>
<dbReference type="Pfam" id="PF06964">
    <property type="entry name" value="Alpha-L-AF_C"/>
    <property type="match status" value="1"/>
</dbReference>
<reference evidence="10 11" key="1">
    <citation type="submission" date="2018-04" db="EMBL/GenBank/DDBJ databases">
        <title>Genomic Encyclopedia of Type Strains, Phase III (KMG-III): the genomes of soil and plant-associated and newly described type strains.</title>
        <authorList>
            <person name="Whitman W."/>
        </authorList>
    </citation>
    <scope>NUCLEOTIDE SEQUENCE [LARGE SCALE GENOMIC DNA]</scope>
    <source>
        <strain evidence="10 11">MA-olki</strain>
    </source>
</reference>
<evidence type="ECO:0000256" key="8">
    <source>
        <dbReference type="SAM" id="MobiDB-lite"/>
    </source>
</evidence>
<comment type="similarity">
    <text evidence="2">Belongs to the glycosyl hydrolase 51 family.</text>
</comment>
<evidence type="ECO:0000256" key="2">
    <source>
        <dbReference type="ARBA" id="ARBA00007186"/>
    </source>
</evidence>
<evidence type="ECO:0000256" key="6">
    <source>
        <dbReference type="ARBA" id="ARBA00023277"/>
    </source>
</evidence>
<dbReference type="GO" id="GO:0046373">
    <property type="term" value="P:L-arabinose metabolic process"/>
    <property type="evidence" value="ECO:0007669"/>
    <property type="project" value="InterPro"/>
</dbReference>
<protein>
    <recommendedName>
        <fullName evidence="4">non-reducing end alpha-L-arabinofuranosidase</fullName>
        <ecNumber evidence="4">3.2.1.55</ecNumber>
    </recommendedName>
</protein>
<dbReference type="InterPro" id="IPR013780">
    <property type="entry name" value="Glyco_hydro_b"/>
</dbReference>
<dbReference type="InterPro" id="IPR055235">
    <property type="entry name" value="ASD1_cat"/>
</dbReference>
<feature type="compositionally biased region" description="Basic and acidic residues" evidence="8">
    <location>
        <begin position="1"/>
        <end position="12"/>
    </location>
</feature>
<evidence type="ECO:0000259" key="9">
    <source>
        <dbReference type="SMART" id="SM00813"/>
    </source>
</evidence>
<comment type="caution">
    <text evidence="10">The sequence shown here is derived from an EMBL/GenBank/DDBJ whole genome shotgun (WGS) entry which is preliminary data.</text>
</comment>
<dbReference type="EMBL" id="QAYE01000001">
    <property type="protein sequence ID" value="PTW48846.1"/>
    <property type="molecule type" value="Genomic_DNA"/>
</dbReference>
<name>A0A2T5UBH1_9SPHN</name>
<dbReference type="EC" id="3.2.1.55" evidence="4"/>
<dbReference type="GO" id="GO:0046556">
    <property type="term" value="F:alpha-L-arabinofuranosidase activity"/>
    <property type="evidence" value="ECO:0007669"/>
    <property type="project" value="UniProtKB-EC"/>
</dbReference>
<evidence type="ECO:0000256" key="4">
    <source>
        <dbReference type="ARBA" id="ARBA00012670"/>
    </source>
</evidence>
<keyword evidence="5" id="KW-0378">Hydrolase</keyword>
<organism evidence="10 11">
    <name type="scientific">Sphingomonas faeni</name>
    <dbReference type="NCBI Taxonomy" id="185950"/>
    <lineage>
        <taxon>Bacteria</taxon>
        <taxon>Pseudomonadati</taxon>
        <taxon>Pseudomonadota</taxon>
        <taxon>Alphaproteobacteria</taxon>
        <taxon>Sphingomonadales</taxon>
        <taxon>Sphingomonadaceae</taxon>
        <taxon>Sphingomonas</taxon>
    </lineage>
</organism>
<evidence type="ECO:0000256" key="1">
    <source>
        <dbReference type="ARBA" id="ARBA00001462"/>
    </source>
</evidence>
<dbReference type="Gene3D" id="3.20.20.80">
    <property type="entry name" value="Glycosidases"/>
    <property type="match status" value="1"/>
</dbReference>
<evidence type="ECO:0000313" key="11">
    <source>
        <dbReference type="Proteomes" id="UP000244013"/>
    </source>
</evidence>
<dbReference type="Proteomes" id="UP000244013">
    <property type="component" value="Unassembled WGS sequence"/>
</dbReference>
<dbReference type="Gene3D" id="2.60.40.1180">
    <property type="entry name" value="Golgi alpha-mannosidase II"/>
    <property type="match status" value="1"/>
</dbReference>
<dbReference type="PANTHER" id="PTHR43576:SF2">
    <property type="entry name" value="INTRACELLULAR EXO-ALPHA-L-ARABINOFURANOSIDASE 2"/>
    <property type="match status" value="1"/>
</dbReference>
<keyword evidence="7" id="KW-0326">Glycosidase</keyword>
<accession>A0A2T5UBH1</accession>
<evidence type="ECO:0000256" key="3">
    <source>
        <dbReference type="ARBA" id="ARBA00011165"/>
    </source>
</evidence>
<dbReference type="SMART" id="SM00813">
    <property type="entry name" value="Alpha-L-AF_C"/>
    <property type="match status" value="1"/>
</dbReference>
<dbReference type="InterPro" id="IPR017853">
    <property type="entry name" value="GH"/>
</dbReference>
<feature type="compositionally biased region" description="Polar residues" evidence="8">
    <location>
        <begin position="13"/>
        <end position="23"/>
    </location>
</feature>
<feature type="domain" description="Alpha-L-arabinofuranosidase C-terminal" evidence="9">
    <location>
        <begin position="353"/>
        <end position="543"/>
    </location>
</feature>
<dbReference type="SUPFAM" id="SSF51011">
    <property type="entry name" value="Glycosyl hydrolase domain"/>
    <property type="match status" value="1"/>
</dbReference>
<feature type="region of interest" description="Disordered" evidence="8">
    <location>
        <begin position="1"/>
        <end position="23"/>
    </location>
</feature>
<sequence length="550" mass="59499">MVAERESMDLLTHRTSQSGSGQTRGLKRALAALTFAPLMLAGASIAMPAVAQDAAAPTVTATLQADKPGAVVHRDVFGQFAEHLGHGIYGGIWVGKGSRIPNDGGYRRDVLDALKAINVPMVRWPGGCFGDEYHWRDGIGATKSRPTKVNTNWGGVNEDNAFGTHEYFGLMDRLGASTYVSANVGSAPPSETAQWVEYMTAAKGTTVLAKERERNGHAAPWKIQYLGIGNELWGCGGNMRAEYAADLTNRYAQFAKSANGPMLKIASGPSDSNYEWTEAMMRIAGKNIDGLALHYYTRPRDKDWKDKGAAIGFPEREWASTMSHTLEMEEFITKHSAIMDKYDPAKRVMLAVDEWGTWYDPTPGSNPGFLEQQNSLRDAVVAGLNLNIFAHHADRVRMAAIAQMVNVLQAMLLTDGAKMVKTPTYWVFDLYKPWQGATSLPIQVTSPWYHKDEVAVPAVSASAVRDAAGQVHVALVNLDPNRAMPLSVSLAGLQATQASGRIITGTAMDAHNSFDAPDTVVPQPFAGAQVTGGNLTLTVPAKSVLVLDLR</sequence>
<dbReference type="AlphaFoldDB" id="A0A2T5UBH1"/>
<evidence type="ECO:0000313" key="10">
    <source>
        <dbReference type="EMBL" id="PTW48846.1"/>
    </source>
</evidence>
<gene>
    <name evidence="10" type="ORF">C8J25_101346</name>
</gene>
<evidence type="ECO:0000256" key="7">
    <source>
        <dbReference type="ARBA" id="ARBA00023295"/>
    </source>
</evidence>
<proteinExistence type="inferred from homology"/>
<evidence type="ECO:0000256" key="5">
    <source>
        <dbReference type="ARBA" id="ARBA00022801"/>
    </source>
</evidence>
<dbReference type="Pfam" id="PF22848">
    <property type="entry name" value="ASD1_dom"/>
    <property type="match status" value="1"/>
</dbReference>
<dbReference type="PANTHER" id="PTHR43576">
    <property type="entry name" value="ALPHA-L-ARABINOFURANOSIDASE C-RELATED"/>
    <property type="match status" value="1"/>
</dbReference>
<dbReference type="SUPFAM" id="SSF51445">
    <property type="entry name" value="(Trans)glycosidases"/>
    <property type="match status" value="1"/>
</dbReference>
<keyword evidence="6" id="KW-0119">Carbohydrate metabolism</keyword>
<comment type="subunit">
    <text evidence="3">Homohexamer; trimer of dimers.</text>
</comment>
<dbReference type="InterPro" id="IPR010720">
    <property type="entry name" value="Alpha-L-AF_C"/>
</dbReference>